<dbReference type="Gene3D" id="1.25.40.390">
    <property type="match status" value="1"/>
</dbReference>
<comment type="similarity">
    <text evidence="2">Belongs to the SusD family.</text>
</comment>
<evidence type="ECO:0000313" key="8">
    <source>
        <dbReference type="EMBL" id="PWD99591.1"/>
    </source>
</evidence>
<dbReference type="OrthoDB" id="617686at2"/>
<evidence type="ECO:0000256" key="1">
    <source>
        <dbReference type="ARBA" id="ARBA00004442"/>
    </source>
</evidence>
<keyword evidence="4" id="KW-0472">Membrane</keyword>
<dbReference type="InterPro" id="IPR012944">
    <property type="entry name" value="SusD_RagB_dom"/>
</dbReference>
<comment type="subcellular location">
    <subcellularLocation>
        <location evidence="1">Cell outer membrane</location>
    </subcellularLocation>
</comment>
<protein>
    <submittedName>
        <fullName evidence="8">RagB/SusD family nutrient uptake outer membrane protein</fullName>
    </submittedName>
</protein>
<sequence length="512" mass="58353">MKAKYILFIFAALFIVSCEMDYDPVAVYSDVTEGVTEDSLQVEFKDKAAVLEHRQTLLNLYENGQEHWYLDVLLLAEVHADNAYAGSPGAETTPFEVNSIEGSNINLKRDWNAHMANVAQTNKLIENIDEVNDPALTETEKNQFKAEAKILRAMIYFDMVRIWGNVPLVTKQAGDITSETVEEVYPAYFPPQTDALTIYQQIEADLLEGLEYAPENDPANKTQLSQSVAKALLAKVYAEKPLRDYDKVIKYADELAADGFELVEEYGDLFGVVLSDPNQPPSNDNRAIDATLRNSKETIYEAQYFPGNTNWVTWMFGRPLEEWNANFTWLKWITPSRDLIRAYESETGDKRFEQAVVFYEADWNLYYPADQYAFMYKTRSAYNSIIKLRYADILLLKAEALIAKGDFTGAAAIINQTRQRAGLNDLPASASASEESITEAYMKERRLELAFEGQRWFDLVRLNKVEEVMNAVFETDEGRPDLVYPFTELSYILPIPQDIIDQNPNLVQNPGY</sequence>
<dbReference type="SUPFAM" id="SSF48452">
    <property type="entry name" value="TPR-like"/>
    <property type="match status" value="1"/>
</dbReference>
<proteinExistence type="inferred from homology"/>
<gene>
    <name evidence="8" type="ORF">DDZ16_09055</name>
</gene>
<comment type="caution">
    <text evidence="8">The sequence shown here is derived from an EMBL/GenBank/DDBJ whole genome shotgun (WGS) entry which is preliminary data.</text>
</comment>
<evidence type="ECO:0000256" key="3">
    <source>
        <dbReference type="ARBA" id="ARBA00022729"/>
    </source>
</evidence>
<evidence type="ECO:0000256" key="4">
    <source>
        <dbReference type="ARBA" id="ARBA00023136"/>
    </source>
</evidence>
<dbReference type="GO" id="GO:0009279">
    <property type="term" value="C:cell outer membrane"/>
    <property type="evidence" value="ECO:0007669"/>
    <property type="project" value="UniProtKB-SubCell"/>
</dbReference>
<dbReference type="RefSeq" id="WP_109264131.1">
    <property type="nucleotide sequence ID" value="NZ_QEWP01000006.1"/>
</dbReference>
<evidence type="ECO:0000256" key="5">
    <source>
        <dbReference type="ARBA" id="ARBA00023237"/>
    </source>
</evidence>
<dbReference type="PROSITE" id="PS51257">
    <property type="entry name" value="PROKAR_LIPOPROTEIN"/>
    <property type="match status" value="1"/>
</dbReference>
<evidence type="ECO:0000259" key="6">
    <source>
        <dbReference type="Pfam" id="PF07980"/>
    </source>
</evidence>
<feature type="domain" description="RagB/SusD" evidence="6">
    <location>
        <begin position="383"/>
        <end position="512"/>
    </location>
</feature>
<reference evidence="8 9" key="1">
    <citation type="submission" date="2018-05" db="EMBL/GenBank/DDBJ databases">
        <title>Marinilabilia rubrum sp. nov., isolated from saltern sediment.</title>
        <authorList>
            <person name="Zhang R."/>
        </authorList>
    </citation>
    <scope>NUCLEOTIDE SEQUENCE [LARGE SCALE GENOMIC DNA]</scope>
    <source>
        <strain evidence="8 9">WTE16</strain>
    </source>
</reference>
<keyword evidence="5" id="KW-0998">Cell outer membrane</keyword>
<dbReference type="InterPro" id="IPR033985">
    <property type="entry name" value="SusD-like_N"/>
</dbReference>
<dbReference type="Proteomes" id="UP000244956">
    <property type="component" value="Unassembled WGS sequence"/>
</dbReference>
<evidence type="ECO:0000259" key="7">
    <source>
        <dbReference type="Pfam" id="PF14322"/>
    </source>
</evidence>
<dbReference type="Pfam" id="PF07980">
    <property type="entry name" value="SusD_RagB"/>
    <property type="match status" value="1"/>
</dbReference>
<dbReference type="InterPro" id="IPR011990">
    <property type="entry name" value="TPR-like_helical_dom_sf"/>
</dbReference>
<keyword evidence="9" id="KW-1185">Reference proteome</keyword>
<dbReference type="CDD" id="cd08977">
    <property type="entry name" value="SusD"/>
    <property type="match status" value="1"/>
</dbReference>
<dbReference type="AlphaFoldDB" id="A0A2U2B934"/>
<dbReference type="Pfam" id="PF14322">
    <property type="entry name" value="SusD-like_3"/>
    <property type="match status" value="1"/>
</dbReference>
<dbReference type="EMBL" id="QEWP01000006">
    <property type="protein sequence ID" value="PWD99591.1"/>
    <property type="molecule type" value="Genomic_DNA"/>
</dbReference>
<organism evidence="8 9">
    <name type="scientific">Marinilabilia rubra</name>
    <dbReference type="NCBI Taxonomy" id="2162893"/>
    <lineage>
        <taxon>Bacteria</taxon>
        <taxon>Pseudomonadati</taxon>
        <taxon>Bacteroidota</taxon>
        <taxon>Bacteroidia</taxon>
        <taxon>Marinilabiliales</taxon>
        <taxon>Marinilabiliaceae</taxon>
        <taxon>Marinilabilia</taxon>
    </lineage>
</organism>
<name>A0A2U2B934_9BACT</name>
<keyword evidence="3" id="KW-0732">Signal</keyword>
<feature type="domain" description="SusD-like N-terminal" evidence="7">
    <location>
        <begin position="46"/>
        <end position="237"/>
    </location>
</feature>
<evidence type="ECO:0000256" key="2">
    <source>
        <dbReference type="ARBA" id="ARBA00006275"/>
    </source>
</evidence>
<accession>A0A2U2B934</accession>
<evidence type="ECO:0000313" key="9">
    <source>
        <dbReference type="Proteomes" id="UP000244956"/>
    </source>
</evidence>